<evidence type="ECO:0000256" key="1">
    <source>
        <dbReference type="ARBA" id="ARBA00018517"/>
    </source>
</evidence>
<dbReference type="OrthoDB" id="194443at2759"/>
<evidence type="ECO:0000256" key="6">
    <source>
        <dbReference type="ARBA" id="ARBA00049075"/>
    </source>
</evidence>
<reference evidence="8" key="1">
    <citation type="submission" date="2020-01" db="EMBL/GenBank/DDBJ databases">
        <authorList>
            <consortium name="DOE Joint Genome Institute"/>
            <person name="Haridas S."/>
            <person name="Albert R."/>
            <person name="Binder M."/>
            <person name="Bloem J."/>
            <person name="Labutti K."/>
            <person name="Salamov A."/>
            <person name="Andreopoulos B."/>
            <person name="Baker S.E."/>
            <person name="Barry K."/>
            <person name="Bills G."/>
            <person name="Bluhm B.H."/>
            <person name="Cannon C."/>
            <person name="Castanera R."/>
            <person name="Culley D.E."/>
            <person name="Daum C."/>
            <person name="Ezra D."/>
            <person name="Gonzalez J.B."/>
            <person name="Henrissat B."/>
            <person name="Kuo A."/>
            <person name="Liang C."/>
            <person name="Lipzen A."/>
            <person name="Lutzoni F."/>
            <person name="Magnuson J."/>
            <person name="Mondo S."/>
            <person name="Nolan M."/>
            <person name="Ohm R."/>
            <person name="Pangilinan J."/>
            <person name="Park H.-J."/>
            <person name="Ramirez L."/>
            <person name="Alfaro M."/>
            <person name="Sun H."/>
            <person name="Tritt A."/>
            <person name="Yoshinaga Y."/>
            <person name="Zwiers L.-H."/>
            <person name="Turgeon B.G."/>
            <person name="Goodwin S.B."/>
            <person name="Spatafora J.W."/>
            <person name="Crous P.W."/>
            <person name="Grigoriev I.V."/>
        </authorList>
    </citation>
    <scope>NUCLEOTIDE SEQUENCE</scope>
    <source>
        <strain evidence="8">IPT5</strain>
    </source>
</reference>
<comment type="catalytic activity">
    <reaction evidence="6">
        <text>a 5'-end (N(7)-methyl 5'-triphosphoguanosine)-ribonucleoside in snRNA + S-adenosyl-L-methionine = a 5'-end (N(2),N(7)-dimethyl 5'-triphosphoguanosine)-ribonucleoside in snRNA + S-adenosyl-L-homocysteine + H(+)</text>
        <dbReference type="Rhea" id="RHEA:78471"/>
        <dbReference type="Rhea" id="RHEA-COMP:19085"/>
        <dbReference type="Rhea" id="RHEA-COMP:19087"/>
        <dbReference type="ChEBI" id="CHEBI:15378"/>
        <dbReference type="ChEBI" id="CHEBI:57856"/>
        <dbReference type="ChEBI" id="CHEBI:59789"/>
        <dbReference type="ChEBI" id="CHEBI:156461"/>
        <dbReference type="ChEBI" id="CHEBI:172880"/>
    </reaction>
    <physiologicalReaction direction="left-to-right" evidence="6">
        <dbReference type="Rhea" id="RHEA:78472"/>
    </physiologicalReaction>
</comment>
<comment type="catalytic activity">
    <reaction evidence="5">
        <text>a 5'-end (N(2),N(7)-dimethyl 5'-triphosphoguanosine)-ribonucleoside in snRNA + S-adenosyl-L-methionine = a 5'-end (N(2),N(2),N(7)-trimethyl 5'-triphosphoguanosine)-ribonucleoside in snRNA + S-adenosyl-L-homocysteine + H(+)</text>
        <dbReference type="Rhea" id="RHEA:78479"/>
        <dbReference type="Rhea" id="RHEA-COMP:19087"/>
        <dbReference type="Rhea" id="RHEA-COMP:19089"/>
        <dbReference type="ChEBI" id="CHEBI:15378"/>
        <dbReference type="ChEBI" id="CHEBI:57856"/>
        <dbReference type="ChEBI" id="CHEBI:59789"/>
        <dbReference type="ChEBI" id="CHEBI:167623"/>
        <dbReference type="ChEBI" id="CHEBI:172880"/>
    </reaction>
    <physiologicalReaction direction="left-to-right" evidence="5">
        <dbReference type="Rhea" id="RHEA:78480"/>
    </physiologicalReaction>
</comment>
<dbReference type="InterPro" id="IPR029063">
    <property type="entry name" value="SAM-dependent_MTases_sf"/>
</dbReference>
<evidence type="ECO:0000256" key="3">
    <source>
        <dbReference type="ARBA" id="ARBA00047418"/>
    </source>
</evidence>
<protein>
    <recommendedName>
        <fullName evidence="1">Trimethylguanosine synthase</fullName>
    </recommendedName>
    <alternativeName>
        <fullName evidence="7">Cap-specific guanine-N(2) methyltransferase</fullName>
    </alternativeName>
</protein>
<accession>A0A6A7B1F4</accession>
<organism evidence="8 9">
    <name type="scientific">Plenodomus tracheiphilus IPT5</name>
    <dbReference type="NCBI Taxonomy" id="1408161"/>
    <lineage>
        <taxon>Eukaryota</taxon>
        <taxon>Fungi</taxon>
        <taxon>Dikarya</taxon>
        <taxon>Ascomycota</taxon>
        <taxon>Pezizomycotina</taxon>
        <taxon>Dothideomycetes</taxon>
        <taxon>Pleosporomycetidae</taxon>
        <taxon>Pleosporales</taxon>
        <taxon>Pleosporineae</taxon>
        <taxon>Leptosphaeriaceae</taxon>
        <taxon>Plenodomus</taxon>
    </lineage>
</organism>
<comment type="similarity">
    <text evidence="2">Belongs to the methyltransferase superfamily. Trimethylguanosine synthase family.</text>
</comment>
<dbReference type="EMBL" id="MU006312">
    <property type="protein sequence ID" value="KAF2849356.1"/>
    <property type="molecule type" value="Genomic_DNA"/>
</dbReference>
<keyword evidence="9" id="KW-1185">Reference proteome</keyword>
<dbReference type="CDD" id="cd02440">
    <property type="entry name" value="AdoMet_MTases"/>
    <property type="match status" value="1"/>
</dbReference>
<gene>
    <name evidence="8" type="ORF">T440DRAFT_469450</name>
</gene>
<evidence type="ECO:0000256" key="7">
    <source>
        <dbReference type="ARBA" id="ARBA00049790"/>
    </source>
</evidence>
<comment type="catalytic activity">
    <reaction evidence="4">
        <text>a 5'-end (N(7)-methyl 5'-triphosphoguanosine)-ribonucleoside in snoRNA + S-adenosyl-L-methionine = a 5'-end (N(2),N(7)-dimethyl 5'-triphosphoguanosine)-ribonucleoside in snoRNA + S-adenosyl-L-homocysteine + H(+)</text>
        <dbReference type="Rhea" id="RHEA:78475"/>
        <dbReference type="Rhea" id="RHEA-COMP:19086"/>
        <dbReference type="Rhea" id="RHEA-COMP:19088"/>
        <dbReference type="ChEBI" id="CHEBI:15378"/>
        <dbReference type="ChEBI" id="CHEBI:57856"/>
        <dbReference type="ChEBI" id="CHEBI:59789"/>
        <dbReference type="ChEBI" id="CHEBI:156461"/>
        <dbReference type="ChEBI" id="CHEBI:172880"/>
    </reaction>
    <physiologicalReaction direction="left-to-right" evidence="4">
        <dbReference type="Rhea" id="RHEA:78476"/>
    </physiologicalReaction>
</comment>
<evidence type="ECO:0000313" key="8">
    <source>
        <dbReference type="EMBL" id="KAF2849356.1"/>
    </source>
</evidence>
<dbReference type="Proteomes" id="UP000799423">
    <property type="component" value="Unassembled WGS sequence"/>
</dbReference>
<dbReference type="PANTHER" id="PTHR14741">
    <property type="entry name" value="S-ADENOSYLMETHIONINE-DEPENDENT METHYLTRANSFERASE RELATED"/>
    <property type="match status" value="1"/>
</dbReference>
<evidence type="ECO:0000256" key="2">
    <source>
        <dbReference type="ARBA" id="ARBA00025783"/>
    </source>
</evidence>
<evidence type="ECO:0000256" key="4">
    <source>
        <dbReference type="ARBA" id="ARBA00048740"/>
    </source>
</evidence>
<name>A0A6A7B1F4_9PLEO</name>
<dbReference type="AlphaFoldDB" id="A0A6A7B1F4"/>
<dbReference type="Pfam" id="PF09445">
    <property type="entry name" value="Methyltransf_15"/>
    <property type="match status" value="1"/>
</dbReference>
<sequence>MDDLPSEKGIHQWSHVDQFPEHLKKYWFQRFKIWSKYDNGIWMTEDAWFGVTPEPIANKIAAHIAESAPKTSTTIIDVFAGVGGNAIALARSGRWDRVFAIEKDAKTLKCAKHNAEVYGVASKIFWLQGDCFEVMGRFLGVAGLVVFASPPWGGTEYTSSNIFDLTQMQPYNLDKLYTSFTKYTKELVLYLPRNSDLNQIARYGGGGGGEEQAKKKLEVAHYAIMGASKALCVYFGGFEFDMVEEDEEMGASRVSG</sequence>
<dbReference type="PANTHER" id="PTHR14741:SF32">
    <property type="entry name" value="TRIMETHYLGUANOSINE SYNTHASE"/>
    <property type="match status" value="1"/>
</dbReference>
<dbReference type="InterPro" id="IPR019012">
    <property type="entry name" value="RNA_cap_Gua-N2-MeTrfase"/>
</dbReference>
<dbReference type="SUPFAM" id="SSF53335">
    <property type="entry name" value="S-adenosyl-L-methionine-dependent methyltransferases"/>
    <property type="match status" value="1"/>
</dbReference>
<dbReference type="GO" id="GO:0071164">
    <property type="term" value="F:RNA cap trimethylguanosine synthase activity"/>
    <property type="evidence" value="ECO:0007669"/>
    <property type="project" value="TreeGrafter"/>
</dbReference>
<evidence type="ECO:0000313" key="9">
    <source>
        <dbReference type="Proteomes" id="UP000799423"/>
    </source>
</evidence>
<proteinExistence type="inferred from homology"/>
<dbReference type="Gene3D" id="3.40.50.150">
    <property type="entry name" value="Vaccinia Virus protein VP39"/>
    <property type="match status" value="1"/>
</dbReference>
<dbReference type="GO" id="GO:0005634">
    <property type="term" value="C:nucleus"/>
    <property type="evidence" value="ECO:0007669"/>
    <property type="project" value="TreeGrafter"/>
</dbReference>
<dbReference type="FunFam" id="3.40.50.150:FF:000270">
    <property type="entry name" value="RNA methylase family protein"/>
    <property type="match status" value="1"/>
</dbReference>
<evidence type="ECO:0000256" key="5">
    <source>
        <dbReference type="ARBA" id="ARBA00048763"/>
    </source>
</evidence>
<comment type="catalytic activity">
    <reaction evidence="3">
        <text>a 5'-end (N(2),N(7)-dimethyl 5'-triphosphoguanosine)-ribonucleoside in snoRNA + S-adenosyl-L-methionine = a 5'-end (N(2),N(2),N(7)-trimethyl 5'-triphosphoguanosine)-ribonucleoside in snoRNA + S-adenosyl-L-homocysteine + H(+)</text>
        <dbReference type="Rhea" id="RHEA:78507"/>
        <dbReference type="Rhea" id="RHEA-COMP:19088"/>
        <dbReference type="Rhea" id="RHEA-COMP:19090"/>
        <dbReference type="ChEBI" id="CHEBI:15378"/>
        <dbReference type="ChEBI" id="CHEBI:57856"/>
        <dbReference type="ChEBI" id="CHEBI:59789"/>
        <dbReference type="ChEBI" id="CHEBI:167623"/>
        <dbReference type="ChEBI" id="CHEBI:172880"/>
    </reaction>
    <physiologicalReaction direction="left-to-right" evidence="3">
        <dbReference type="Rhea" id="RHEA:78508"/>
    </physiologicalReaction>
</comment>